<proteinExistence type="predicted"/>
<dbReference type="InterPro" id="IPR032675">
    <property type="entry name" value="LRR_dom_sf"/>
</dbReference>
<dbReference type="InterPro" id="IPR053781">
    <property type="entry name" value="F-box_AtFBL13-like"/>
</dbReference>
<dbReference type="Gene3D" id="3.80.10.10">
    <property type="entry name" value="Ribonuclease Inhibitor"/>
    <property type="match status" value="1"/>
</dbReference>
<dbReference type="CDD" id="cd22160">
    <property type="entry name" value="F-box_AtFBL13-like"/>
    <property type="match status" value="1"/>
</dbReference>
<accession>A0AAD8TI32</accession>
<feature type="domain" description="F-box" evidence="1">
    <location>
        <begin position="15"/>
        <end position="53"/>
    </location>
</feature>
<dbReference type="InterPro" id="IPR001810">
    <property type="entry name" value="F-box_dom"/>
</dbReference>
<organism evidence="3 4">
    <name type="scientific">Lolium multiflorum</name>
    <name type="common">Italian ryegrass</name>
    <name type="synonym">Lolium perenne subsp. multiflorum</name>
    <dbReference type="NCBI Taxonomy" id="4521"/>
    <lineage>
        <taxon>Eukaryota</taxon>
        <taxon>Viridiplantae</taxon>
        <taxon>Streptophyta</taxon>
        <taxon>Embryophyta</taxon>
        <taxon>Tracheophyta</taxon>
        <taxon>Spermatophyta</taxon>
        <taxon>Magnoliopsida</taxon>
        <taxon>Liliopsida</taxon>
        <taxon>Poales</taxon>
        <taxon>Poaceae</taxon>
        <taxon>BOP clade</taxon>
        <taxon>Pooideae</taxon>
        <taxon>Poodae</taxon>
        <taxon>Poeae</taxon>
        <taxon>Poeae Chloroplast Group 2 (Poeae type)</taxon>
        <taxon>Loliodinae</taxon>
        <taxon>Loliinae</taxon>
        <taxon>Lolium</taxon>
    </lineage>
</organism>
<evidence type="ECO:0000259" key="2">
    <source>
        <dbReference type="Pfam" id="PF23622"/>
    </source>
</evidence>
<feature type="domain" description="At1g61320/AtMIF1 LRR" evidence="2">
    <location>
        <begin position="92"/>
        <end position="377"/>
    </location>
</feature>
<keyword evidence="4" id="KW-1185">Reference proteome</keyword>
<reference evidence="3" key="1">
    <citation type="submission" date="2023-07" db="EMBL/GenBank/DDBJ databases">
        <title>A chromosome-level genome assembly of Lolium multiflorum.</title>
        <authorList>
            <person name="Chen Y."/>
            <person name="Copetti D."/>
            <person name="Kolliker R."/>
            <person name="Studer B."/>
        </authorList>
    </citation>
    <scope>NUCLEOTIDE SEQUENCE</scope>
    <source>
        <strain evidence="3">02402/16</strain>
        <tissue evidence="3">Leaf</tissue>
    </source>
</reference>
<dbReference type="SUPFAM" id="SSF81383">
    <property type="entry name" value="F-box domain"/>
    <property type="match status" value="1"/>
</dbReference>
<evidence type="ECO:0000259" key="1">
    <source>
        <dbReference type="Pfam" id="PF00646"/>
    </source>
</evidence>
<dbReference type="PANTHER" id="PTHR34223:SF102">
    <property type="entry name" value="F-BOX DOMAIN-CONTAINING PROTEIN"/>
    <property type="match status" value="1"/>
</dbReference>
<dbReference type="InterPro" id="IPR053197">
    <property type="entry name" value="F-box_SCFL_complex_component"/>
</dbReference>
<evidence type="ECO:0000313" key="4">
    <source>
        <dbReference type="Proteomes" id="UP001231189"/>
    </source>
</evidence>
<evidence type="ECO:0008006" key="5">
    <source>
        <dbReference type="Google" id="ProtNLM"/>
    </source>
</evidence>
<dbReference type="InterPro" id="IPR055357">
    <property type="entry name" value="LRR_At1g61320_AtMIF1"/>
</dbReference>
<dbReference type="EMBL" id="JAUUTY010000002">
    <property type="protein sequence ID" value="KAK1683300.1"/>
    <property type="molecule type" value="Genomic_DNA"/>
</dbReference>
<comment type="caution">
    <text evidence="3">The sequence shown here is derived from an EMBL/GenBank/DDBJ whole genome shotgun (WGS) entry which is preliminary data.</text>
</comment>
<dbReference type="AlphaFoldDB" id="A0AAD8TI32"/>
<dbReference type="SUPFAM" id="SSF52047">
    <property type="entry name" value="RNI-like"/>
    <property type="match status" value="1"/>
</dbReference>
<sequence>MAPSGKRPVGNADRLSDLPDGLIHSIMAFLTAREAVQTCVLSRRWEDLWCSMPCLDIDERQFHVIGSRAYYEVWDDMSEDEDDIDSASLEEFVNNLLMFHSAPRLDRFRFHVASSHGNTKFVNSWIRRGVKRCPKVVEIHSTDGCKLPHLGGSSSSRLNRLHLTGITLDKTFTQQLRSTCPVLDELELRRCRLDGHTEIVSFTLNKLTIVDCTTNNPSALTIKAPSLTYLQLVITALDRNWQAVVVNQMTRLNKATICLKDSTAMLPCKLLSSLMFAEDLQLTGLRTLANLHIGSGTFPVLCSVRILLLDKCDLSDSCDILGNFLNNAPYLEKLTLQQCKLPECSKKSKAGGNVERTSLQCQETPSFQCLRLKRTEIKYDEDDDVQKLFDLLLGIWRNLQKSTIVIKKASRSYSMM</sequence>
<dbReference type="Proteomes" id="UP001231189">
    <property type="component" value="Unassembled WGS sequence"/>
</dbReference>
<dbReference type="Gene3D" id="1.20.1280.50">
    <property type="match status" value="1"/>
</dbReference>
<dbReference type="InterPro" id="IPR036047">
    <property type="entry name" value="F-box-like_dom_sf"/>
</dbReference>
<dbReference type="PANTHER" id="PTHR34223">
    <property type="entry name" value="OS11G0201299 PROTEIN"/>
    <property type="match status" value="1"/>
</dbReference>
<protein>
    <recommendedName>
        <fullName evidence="5">F-box domain-containing protein</fullName>
    </recommendedName>
</protein>
<evidence type="ECO:0000313" key="3">
    <source>
        <dbReference type="EMBL" id="KAK1683300.1"/>
    </source>
</evidence>
<name>A0AAD8TI32_LOLMU</name>
<dbReference type="Pfam" id="PF23622">
    <property type="entry name" value="LRR_At1g61320_AtMIF1"/>
    <property type="match status" value="1"/>
</dbReference>
<gene>
    <name evidence="3" type="ORF">QYE76_044148</name>
</gene>
<dbReference type="Pfam" id="PF00646">
    <property type="entry name" value="F-box"/>
    <property type="match status" value="1"/>
</dbReference>